<feature type="domain" description="Thioesterase" evidence="3">
    <location>
        <begin position="52"/>
        <end position="131"/>
    </location>
</feature>
<evidence type="ECO:0000256" key="2">
    <source>
        <dbReference type="ARBA" id="ARBA00022801"/>
    </source>
</evidence>
<proteinExistence type="inferred from homology"/>
<evidence type="ECO:0000256" key="1">
    <source>
        <dbReference type="ARBA" id="ARBA00008324"/>
    </source>
</evidence>
<evidence type="ECO:0000313" key="4">
    <source>
        <dbReference type="EMBL" id="MCG2588906.1"/>
    </source>
</evidence>
<dbReference type="CDD" id="cd03443">
    <property type="entry name" value="PaaI_thioesterase"/>
    <property type="match status" value="1"/>
</dbReference>
<dbReference type="EMBL" id="JAKLWS010000010">
    <property type="protein sequence ID" value="MCG2588906.1"/>
    <property type="molecule type" value="Genomic_DNA"/>
</dbReference>
<gene>
    <name evidence="4" type="ORF">L6773_10030</name>
</gene>
<comment type="caution">
    <text evidence="4">The sequence shown here is derived from an EMBL/GenBank/DDBJ whole genome shotgun (WGS) entry which is preliminary data.</text>
</comment>
<evidence type="ECO:0000259" key="3">
    <source>
        <dbReference type="Pfam" id="PF03061"/>
    </source>
</evidence>
<dbReference type="NCBIfam" id="TIGR00369">
    <property type="entry name" value="unchar_dom_1"/>
    <property type="match status" value="1"/>
</dbReference>
<dbReference type="Pfam" id="PF03061">
    <property type="entry name" value="4HBT"/>
    <property type="match status" value="1"/>
</dbReference>
<sequence length="144" mass="16036">MHIEQQIKEKFEGFYKRQKKNMADALGLEFEYVSRDEMRASMPVDENTTQPMGILHGGASVALAETLASVGGYLNLKNENKIVVGLEINANHVRPVSEGNKVVGISKPIHRGSQTQVWETRIKNESGKLVCISRCTLAVVNKRK</sequence>
<dbReference type="InterPro" id="IPR006683">
    <property type="entry name" value="Thioestr_dom"/>
</dbReference>
<reference evidence="4" key="2">
    <citation type="submission" date="2024-05" db="EMBL/GenBank/DDBJ databases">
        <title>Rhodohalobacter halophilus gen. nov., sp. nov., a moderately halophilic member of the family Balneolaceae.</title>
        <authorList>
            <person name="Xia J."/>
        </authorList>
    </citation>
    <scope>NUCLEOTIDE SEQUENCE</scope>
    <source>
        <strain evidence="4">WB101</strain>
    </source>
</reference>
<dbReference type="PANTHER" id="PTHR43240">
    <property type="entry name" value="1,4-DIHYDROXY-2-NAPHTHOYL-COA THIOESTERASE 1"/>
    <property type="match status" value="1"/>
</dbReference>
<organism evidence="4 5">
    <name type="scientific">Rhodohalobacter sulfatireducens</name>
    <dbReference type="NCBI Taxonomy" id="2911366"/>
    <lineage>
        <taxon>Bacteria</taxon>
        <taxon>Pseudomonadati</taxon>
        <taxon>Balneolota</taxon>
        <taxon>Balneolia</taxon>
        <taxon>Balneolales</taxon>
        <taxon>Balneolaceae</taxon>
        <taxon>Rhodohalobacter</taxon>
    </lineage>
</organism>
<dbReference type="InterPro" id="IPR003736">
    <property type="entry name" value="PAAI_dom"/>
</dbReference>
<keyword evidence="5" id="KW-1185">Reference proteome</keyword>
<dbReference type="Gene3D" id="3.10.129.10">
    <property type="entry name" value="Hotdog Thioesterase"/>
    <property type="match status" value="1"/>
</dbReference>
<evidence type="ECO:0000313" key="5">
    <source>
        <dbReference type="Proteomes" id="UP001165366"/>
    </source>
</evidence>
<dbReference type="RefSeq" id="WP_237853943.1">
    <property type="nucleotide sequence ID" value="NZ_JAKLWS010000010.1"/>
</dbReference>
<reference evidence="4" key="1">
    <citation type="submission" date="2022-01" db="EMBL/GenBank/DDBJ databases">
        <authorList>
            <person name="Wang Y."/>
        </authorList>
    </citation>
    <scope>NUCLEOTIDE SEQUENCE</scope>
    <source>
        <strain evidence="4">WB101</strain>
    </source>
</reference>
<keyword evidence="2" id="KW-0378">Hydrolase</keyword>
<protein>
    <submittedName>
        <fullName evidence="4">Hotdog fold thioesterase</fullName>
    </submittedName>
</protein>
<name>A0ABS9KDJ3_9BACT</name>
<accession>A0ABS9KDJ3</accession>
<dbReference type="SUPFAM" id="SSF54637">
    <property type="entry name" value="Thioesterase/thiol ester dehydrase-isomerase"/>
    <property type="match status" value="1"/>
</dbReference>
<dbReference type="Proteomes" id="UP001165366">
    <property type="component" value="Unassembled WGS sequence"/>
</dbReference>
<dbReference type="InterPro" id="IPR029069">
    <property type="entry name" value="HotDog_dom_sf"/>
</dbReference>
<dbReference type="PANTHER" id="PTHR43240:SF5">
    <property type="entry name" value="1,4-DIHYDROXY-2-NAPHTHOYL-COA THIOESTERASE 1"/>
    <property type="match status" value="1"/>
</dbReference>
<comment type="similarity">
    <text evidence="1">Belongs to the thioesterase PaaI family.</text>
</comment>